<sequence>MSDLPDGLRPLTPEEAKARRRRSVAIALTLGALVLLFFVLTIAKLGPQVLQRPL</sequence>
<reference evidence="2" key="1">
    <citation type="journal article" date="2021" name="PeerJ">
        <title>Extensive microbial diversity within the chicken gut microbiome revealed by metagenomics and culture.</title>
        <authorList>
            <person name="Gilroy R."/>
            <person name="Ravi A."/>
            <person name="Getino M."/>
            <person name="Pursley I."/>
            <person name="Horton D.L."/>
            <person name="Alikhan N.F."/>
            <person name="Baker D."/>
            <person name="Gharbi K."/>
            <person name="Hall N."/>
            <person name="Watson M."/>
            <person name="Adriaenssens E.M."/>
            <person name="Foster-Nyarko E."/>
            <person name="Jarju S."/>
            <person name="Secka A."/>
            <person name="Antonio M."/>
            <person name="Oren A."/>
            <person name="Chaudhuri R.R."/>
            <person name="La Ragione R."/>
            <person name="Hildebrand F."/>
            <person name="Pallen M.J."/>
        </authorList>
    </citation>
    <scope>NUCLEOTIDE SEQUENCE</scope>
    <source>
        <strain evidence="2">316</strain>
    </source>
</reference>
<name>A0A921E1W2_9HYPH</name>
<evidence type="ECO:0000313" key="3">
    <source>
        <dbReference type="Proteomes" id="UP000742631"/>
    </source>
</evidence>
<dbReference type="AlphaFoldDB" id="A0A921E1W2"/>
<dbReference type="EMBL" id="DYYG01000033">
    <property type="protein sequence ID" value="HJE23995.1"/>
    <property type="molecule type" value="Genomic_DNA"/>
</dbReference>
<keyword evidence="1" id="KW-1133">Transmembrane helix</keyword>
<accession>A0A921E1W2</accession>
<proteinExistence type="predicted"/>
<feature type="transmembrane region" description="Helical" evidence="1">
    <location>
        <begin position="24"/>
        <end position="43"/>
    </location>
</feature>
<evidence type="ECO:0000256" key="1">
    <source>
        <dbReference type="SAM" id="Phobius"/>
    </source>
</evidence>
<keyword evidence="1" id="KW-0472">Membrane</keyword>
<protein>
    <submittedName>
        <fullName evidence="2">Uncharacterized protein</fullName>
    </submittedName>
</protein>
<comment type="caution">
    <text evidence="2">The sequence shown here is derived from an EMBL/GenBank/DDBJ whole genome shotgun (WGS) entry which is preliminary data.</text>
</comment>
<evidence type="ECO:0000313" key="2">
    <source>
        <dbReference type="EMBL" id="HJE23995.1"/>
    </source>
</evidence>
<dbReference type="Proteomes" id="UP000742631">
    <property type="component" value="Unassembled WGS sequence"/>
</dbReference>
<organism evidence="2 3">
    <name type="scientific">Methylorubrum populi</name>
    <dbReference type="NCBI Taxonomy" id="223967"/>
    <lineage>
        <taxon>Bacteria</taxon>
        <taxon>Pseudomonadati</taxon>
        <taxon>Pseudomonadota</taxon>
        <taxon>Alphaproteobacteria</taxon>
        <taxon>Hyphomicrobiales</taxon>
        <taxon>Methylobacteriaceae</taxon>
        <taxon>Methylorubrum</taxon>
    </lineage>
</organism>
<gene>
    <name evidence="2" type="ORF">K8W01_10085</name>
</gene>
<keyword evidence="1" id="KW-0812">Transmembrane</keyword>
<reference evidence="2" key="2">
    <citation type="submission" date="2021-09" db="EMBL/GenBank/DDBJ databases">
        <authorList>
            <person name="Gilroy R."/>
        </authorList>
    </citation>
    <scope>NUCLEOTIDE SEQUENCE</scope>
    <source>
        <strain evidence="2">316</strain>
    </source>
</reference>